<dbReference type="KEGG" id="ngr:NAEGRDRAFT_56304"/>
<dbReference type="Proteomes" id="UP000006671">
    <property type="component" value="Unassembled WGS sequence"/>
</dbReference>
<gene>
    <name evidence="8" type="ORF">NAEGRDRAFT_56304</name>
</gene>
<proteinExistence type="inferred from homology"/>
<dbReference type="InterPro" id="IPR039797">
    <property type="entry name" value="Pecanex"/>
</dbReference>
<evidence type="ECO:0000256" key="5">
    <source>
        <dbReference type="ARBA" id="ARBA00023136"/>
    </source>
</evidence>
<dbReference type="PANTHER" id="PTHR12372">
    <property type="entry name" value="PECANEX"/>
    <property type="match status" value="1"/>
</dbReference>
<dbReference type="VEuPathDB" id="AmoebaDB:NAEGRDRAFT_56304"/>
<feature type="domain" description="Pecanex C-terminal" evidence="7">
    <location>
        <begin position="354"/>
        <end position="574"/>
    </location>
</feature>
<keyword evidence="4 6" id="KW-1133">Transmembrane helix</keyword>
<dbReference type="AlphaFoldDB" id="D2VSJ2"/>
<dbReference type="GeneID" id="8854577"/>
<evidence type="ECO:0000256" key="1">
    <source>
        <dbReference type="ARBA" id="ARBA00004141"/>
    </source>
</evidence>
<name>D2VSJ2_NAEGR</name>
<evidence type="ECO:0000256" key="2">
    <source>
        <dbReference type="ARBA" id="ARBA00010170"/>
    </source>
</evidence>
<dbReference type="Pfam" id="PF05041">
    <property type="entry name" value="Pecanex_C"/>
    <property type="match status" value="1"/>
</dbReference>
<keyword evidence="5 6" id="KW-0472">Membrane</keyword>
<dbReference type="GO" id="GO:0016020">
    <property type="term" value="C:membrane"/>
    <property type="evidence" value="ECO:0007669"/>
    <property type="project" value="UniProtKB-SubCell"/>
</dbReference>
<keyword evidence="3 6" id="KW-0812">Transmembrane</keyword>
<evidence type="ECO:0000259" key="7">
    <source>
        <dbReference type="Pfam" id="PF05041"/>
    </source>
</evidence>
<dbReference type="InterPro" id="IPR007735">
    <property type="entry name" value="Pecanex_C"/>
</dbReference>
<accession>D2VSJ2</accession>
<keyword evidence="9" id="KW-1185">Reference proteome</keyword>
<protein>
    <submittedName>
        <fullName evidence="8">Predicted protein</fullName>
    </submittedName>
</protein>
<comment type="subcellular location">
    <subcellularLocation>
        <location evidence="1">Membrane</location>
        <topology evidence="1">Multi-pass membrane protein</topology>
    </subcellularLocation>
</comment>
<dbReference type="OrthoDB" id="10037631at2759"/>
<dbReference type="RefSeq" id="XP_002672946.1">
    <property type="nucleotide sequence ID" value="XM_002672900.1"/>
</dbReference>
<comment type="similarity">
    <text evidence="2">Belongs to the pecanex family.</text>
</comment>
<dbReference type="EMBL" id="GG738894">
    <property type="protein sequence ID" value="EFC40202.1"/>
    <property type="molecule type" value="Genomic_DNA"/>
</dbReference>
<evidence type="ECO:0000313" key="9">
    <source>
        <dbReference type="Proteomes" id="UP000006671"/>
    </source>
</evidence>
<sequence length="574" mass="65752">MQKFKEIFLKLGFIIVYSTPLSWASGFHIVMQPLGIPFSQFFFVQLIYSVLSNSPMYPLIGGALWFLGYSRGAKFWEKDYRSKRRDVSNQTLGQTLGGGAMDQHTTNNLNSIFYEHLVNALRTRMSEIMRKGQLGPFEQGDIFMFINDNLTAIVHIIEVGNGVVSYQIRGLEFKGTICQEEEQRAILSRINRDQEGMPGFSACEEPCFPGAPKVSLLSAKDMITLRMHTWQVIQTGVKLRTYNMLENKVENLMSSNDERKEVIVLYVRAVLFYVIHAQQLDSWIGDASPFLEAFTRITDRKADFDPMFSEKFDPDYDTEIGLGGVSFKKFVQIYTPFIDYFIDERMKEKNSNYDENKKLNIQKLAYLASLTARRALASFDGSNSANSLRTFIQKVHQLFVGDYRITSTNDEWVFGDLSILDHCIKPAIGMSLSLYQSKFAAEDVDLPDVVSTLIKYDMVITHESDPKWRESIMAEEAAELFSLRKKVQDKGGVDYYILMLSMRDIEFNIVKMNREGVRALWSSQQHELLYLGVEEAERGSIQNMTYTLRNICNSCMDVPIGYPVMVSSVTTAYW</sequence>
<dbReference type="eggNOG" id="KOG3604">
    <property type="taxonomic scope" value="Eukaryota"/>
</dbReference>
<evidence type="ECO:0000256" key="6">
    <source>
        <dbReference type="SAM" id="Phobius"/>
    </source>
</evidence>
<dbReference type="InParanoid" id="D2VSJ2"/>
<reference evidence="8 9" key="1">
    <citation type="journal article" date="2010" name="Cell">
        <title>The genome of Naegleria gruberi illuminates early eukaryotic versatility.</title>
        <authorList>
            <person name="Fritz-Laylin L.K."/>
            <person name="Prochnik S.E."/>
            <person name="Ginger M.L."/>
            <person name="Dacks J.B."/>
            <person name="Carpenter M.L."/>
            <person name="Field M.C."/>
            <person name="Kuo A."/>
            <person name="Paredez A."/>
            <person name="Chapman J."/>
            <person name="Pham J."/>
            <person name="Shu S."/>
            <person name="Neupane R."/>
            <person name="Cipriano M."/>
            <person name="Mancuso J."/>
            <person name="Tu H."/>
            <person name="Salamov A."/>
            <person name="Lindquist E."/>
            <person name="Shapiro H."/>
            <person name="Lucas S."/>
            <person name="Grigoriev I.V."/>
            <person name="Cande W.Z."/>
            <person name="Fulton C."/>
            <person name="Rokhsar D.S."/>
            <person name="Dawson S.C."/>
        </authorList>
    </citation>
    <scope>NUCLEOTIDE SEQUENCE [LARGE SCALE GENOMIC DNA]</scope>
    <source>
        <strain evidence="8 9">NEG-M</strain>
    </source>
</reference>
<dbReference type="PANTHER" id="PTHR12372:SF7">
    <property type="entry name" value="PROTEIN PECANEX"/>
    <property type="match status" value="1"/>
</dbReference>
<feature type="transmembrane region" description="Helical" evidence="6">
    <location>
        <begin position="7"/>
        <end position="30"/>
    </location>
</feature>
<evidence type="ECO:0000313" key="8">
    <source>
        <dbReference type="EMBL" id="EFC40202.1"/>
    </source>
</evidence>
<evidence type="ECO:0000256" key="4">
    <source>
        <dbReference type="ARBA" id="ARBA00022989"/>
    </source>
</evidence>
<evidence type="ECO:0000256" key="3">
    <source>
        <dbReference type="ARBA" id="ARBA00022692"/>
    </source>
</evidence>
<organism evidence="9">
    <name type="scientific">Naegleria gruberi</name>
    <name type="common">Amoeba</name>
    <dbReference type="NCBI Taxonomy" id="5762"/>
    <lineage>
        <taxon>Eukaryota</taxon>
        <taxon>Discoba</taxon>
        <taxon>Heterolobosea</taxon>
        <taxon>Tetramitia</taxon>
        <taxon>Eutetramitia</taxon>
        <taxon>Vahlkampfiidae</taxon>
        <taxon>Naegleria</taxon>
    </lineage>
</organism>